<dbReference type="Proteomes" id="UP000095300">
    <property type="component" value="Unassembled WGS sequence"/>
</dbReference>
<keyword evidence="9" id="KW-1185">Reference proteome</keyword>
<gene>
    <name evidence="8" type="primary">106095082</name>
</gene>
<evidence type="ECO:0000256" key="2">
    <source>
        <dbReference type="ARBA" id="ARBA00007117"/>
    </source>
</evidence>
<comment type="similarity">
    <text evidence="2">Belongs to the EAF7 family.</text>
</comment>
<proteinExistence type="inferred from homology"/>
<keyword evidence="5" id="KW-0804">Transcription</keyword>
<evidence type="ECO:0000256" key="4">
    <source>
        <dbReference type="ARBA" id="ARBA00023015"/>
    </source>
</evidence>
<dbReference type="GO" id="GO:0006357">
    <property type="term" value="P:regulation of transcription by RNA polymerase II"/>
    <property type="evidence" value="ECO:0007669"/>
    <property type="project" value="TreeGrafter"/>
</dbReference>
<dbReference type="PANTHER" id="PTHR13581">
    <property type="entry name" value="MRG-BINDING PROTEIN"/>
    <property type="match status" value="1"/>
</dbReference>
<evidence type="ECO:0008006" key="10">
    <source>
        <dbReference type="Google" id="ProtNLM"/>
    </source>
</evidence>
<dbReference type="VEuPathDB" id="VectorBase:SCAU004219"/>
<sequence>MTMTARERNSTSSSDQWTPEEEIHLFFAMGCLKPVGVNKHFYMACIAERLSSSLNRDFTTESIWGHLRTLYNLEALDDLEPLPFPNEEKEFSLPEAEFSSLLKKIKEPEEIKPNNEQPSIIAIATDNINKDKSLNQIKTTPSNTPTPATPKDLDKKLIAKLSDGPKRTPKRTRGSVSLESNSPSTTPPPPPLQSSKRRRI</sequence>
<organism evidence="8 9">
    <name type="scientific">Stomoxys calcitrans</name>
    <name type="common">Stable fly</name>
    <name type="synonym">Conops calcitrans</name>
    <dbReference type="NCBI Taxonomy" id="35570"/>
    <lineage>
        <taxon>Eukaryota</taxon>
        <taxon>Metazoa</taxon>
        <taxon>Ecdysozoa</taxon>
        <taxon>Arthropoda</taxon>
        <taxon>Hexapoda</taxon>
        <taxon>Insecta</taxon>
        <taxon>Pterygota</taxon>
        <taxon>Neoptera</taxon>
        <taxon>Endopterygota</taxon>
        <taxon>Diptera</taxon>
        <taxon>Brachycera</taxon>
        <taxon>Muscomorpha</taxon>
        <taxon>Muscoidea</taxon>
        <taxon>Muscidae</taxon>
        <taxon>Stomoxys</taxon>
    </lineage>
</organism>
<dbReference type="KEGG" id="scac:106095082"/>
<evidence type="ECO:0000256" key="5">
    <source>
        <dbReference type="ARBA" id="ARBA00023163"/>
    </source>
</evidence>
<reference evidence="8" key="1">
    <citation type="submission" date="2020-05" db="UniProtKB">
        <authorList>
            <consortium name="EnsemblMetazoa"/>
        </authorList>
    </citation>
    <scope>IDENTIFICATION</scope>
    <source>
        <strain evidence="8">USDA</strain>
    </source>
</reference>
<evidence type="ECO:0000313" key="9">
    <source>
        <dbReference type="Proteomes" id="UP000095300"/>
    </source>
</evidence>
<protein>
    <recommendedName>
        <fullName evidence="10">MRG-binding protein</fullName>
    </recommendedName>
</protein>
<dbReference type="GO" id="GO:0006325">
    <property type="term" value="P:chromatin organization"/>
    <property type="evidence" value="ECO:0007669"/>
    <property type="project" value="UniProtKB-KW"/>
</dbReference>
<accession>A0A1I8P2D4</accession>
<keyword evidence="4" id="KW-0805">Transcription regulation</keyword>
<evidence type="ECO:0000256" key="1">
    <source>
        <dbReference type="ARBA" id="ARBA00004123"/>
    </source>
</evidence>
<evidence type="ECO:0000256" key="6">
    <source>
        <dbReference type="ARBA" id="ARBA00023242"/>
    </source>
</evidence>
<evidence type="ECO:0000256" key="7">
    <source>
        <dbReference type="SAM" id="MobiDB-lite"/>
    </source>
</evidence>
<dbReference type="AlphaFoldDB" id="A0A1I8P2D4"/>
<keyword evidence="6" id="KW-0539">Nucleus</keyword>
<dbReference type="OrthoDB" id="5595141at2759"/>
<name>A0A1I8P2D4_STOCA</name>
<dbReference type="GO" id="GO:0005634">
    <property type="term" value="C:nucleus"/>
    <property type="evidence" value="ECO:0007669"/>
    <property type="project" value="UniProtKB-SubCell"/>
</dbReference>
<keyword evidence="3" id="KW-0156">Chromatin regulator</keyword>
<evidence type="ECO:0000313" key="8">
    <source>
        <dbReference type="EnsemblMetazoa" id="SCAU004219-PA"/>
    </source>
</evidence>
<dbReference type="EnsemblMetazoa" id="SCAU004219-RA">
    <property type="protein sequence ID" value="SCAU004219-PA"/>
    <property type="gene ID" value="SCAU004219"/>
</dbReference>
<dbReference type="InterPro" id="IPR012423">
    <property type="entry name" value="Eaf7/MRGBP"/>
</dbReference>
<evidence type="ECO:0000256" key="3">
    <source>
        <dbReference type="ARBA" id="ARBA00022853"/>
    </source>
</evidence>
<dbReference type="Pfam" id="PF07904">
    <property type="entry name" value="Eaf7"/>
    <property type="match status" value="1"/>
</dbReference>
<feature type="compositionally biased region" description="Low complexity" evidence="7">
    <location>
        <begin position="139"/>
        <end position="150"/>
    </location>
</feature>
<dbReference type="STRING" id="35570.A0A1I8P2D4"/>
<feature type="region of interest" description="Disordered" evidence="7">
    <location>
        <begin position="132"/>
        <end position="200"/>
    </location>
</feature>
<dbReference type="PANTHER" id="PTHR13581:SF5">
    <property type="entry name" value="MRG_MORF4L-BINDING PROTEIN"/>
    <property type="match status" value="1"/>
</dbReference>
<dbReference type="GO" id="GO:0035267">
    <property type="term" value="C:NuA4 histone acetyltransferase complex"/>
    <property type="evidence" value="ECO:0007669"/>
    <property type="project" value="TreeGrafter"/>
</dbReference>
<comment type="subcellular location">
    <subcellularLocation>
        <location evidence="1">Nucleus</location>
    </subcellularLocation>
</comment>